<evidence type="ECO:0000313" key="2">
    <source>
        <dbReference type="Proteomes" id="UP000245320"/>
    </source>
</evidence>
<dbReference type="CTD" id="339669"/>
<proteinExistence type="predicted"/>
<dbReference type="PANTHER" id="PTHR31702">
    <property type="entry name" value="TESTIS-EXPRESSED PROTEIN 33"/>
    <property type="match status" value="1"/>
</dbReference>
<feature type="compositionally biased region" description="Polar residues" evidence="1">
    <location>
        <begin position="103"/>
        <end position="119"/>
    </location>
</feature>
<dbReference type="FunCoup" id="A0A2U4CQL0">
    <property type="interactions" value="143"/>
</dbReference>
<dbReference type="PANTHER" id="PTHR31702:SF2">
    <property type="entry name" value="TESTIS-EXPRESSED PROTEIN 33"/>
    <property type="match status" value="1"/>
</dbReference>
<reference evidence="2" key="1">
    <citation type="submission" date="2024-06" db="UniProtKB">
        <authorList>
            <consortium name="RefSeq"/>
        </authorList>
    </citation>
    <scope>NUCLEOTIDE SEQUENCE [LARGE SCALE GENOMIC DNA]</scope>
</reference>
<gene>
    <name evidence="3" type="primary">TEX33</name>
</gene>
<dbReference type="STRING" id="9739.ENSTTRP00000001024"/>
<feature type="compositionally biased region" description="Polar residues" evidence="1">
    <location>
        <begin position="181"/>
        <end position="191"/>
    </location>
</feature>
<dbReference type="InParanoid" id="A0A2U4CQL0"/>
<dbReference type="Pfam" id="PF15400">
    <property type="entry name" value="TEX33"/>
    <property type="match status" value="1"/>
</dbReference>
<feature type="compositionally biased region" description="Basic and acidic residues" evidence="1">
    <location>
        <begin position="147"/>
        <end position="163"/>
    </location>
</feature>
<dbReference type="OrthoDB" id="5977581at2759"/>
<protein>
    <submittedName>
        <fullName evidence="3">Testis-expressed protein 33</fullName>
    </submittedName>
</protein>
<sequence>MLLAPMTSFRTCLFSCSGSLRLRVCLFPPPPPPSPSSFLPSTLYICLSPLLPSFSLPFLGTTTLTRAHLNNSKEGQQDTDPRRTARSPLDTSKFKYQLPVSPQPSMYQGHSPRGSSLGQASLEEIRPPSLKAISQDSPQRDSQPGSLKKESYRPSSRERRASFREGAQPCQGLEEDPNLGAQGQSSSSIPNNIRHKFGSNVVDQLISEEQAQRAIGEALEGQKRASSRPSRIQSPTEITSVFSGYYDLGYNMRSNLFQGAPQEMKSLMKASYTPEVIEKSVRDLQHWHGRKTDDLGRWHRKNAVNMNLQKALDEKEKSKSKNLKL</sequence>
<keyword evidence="2" id="KW-1185">Reference proteome</keyword>
<name>A0A2U4CQL0_TURTR</name>
<dbReference type="InterPro" id="IPR029234">
    <property type="entry name" value="CIMIP4"/>
</dbReference>
<feature type="region of interest" description="Disordered" evidence="1">
    <location>
        <begin position="69"/>
        <end position="194"/>
    </location>
</feature>
<dbReference type="RefSeq" id="XP_019807630.2">
    <property type="nucleotide sequence ID" value="XM_019952071.2"/>
</dbReference>
<reference evidence="3" key="2">
    <citation type="submission" date="2025-08" db="UniProtKB">
        <authorList>
            <consortium name="RefSeq"/>
        </authorList>
    </citation>
    <scope>IDENTIFICATION</scope>
    <source>
        <tissue evidence="3">Spleen</tissue>
    </source>
</reference>
<dbReference type="Proteomes" id="UP000245320">
    <property type="component" value="Chromosome 11"/>
</dbReference>
<evidence type="ECO:0000313" key="3">
    <source>
        <dbReference type="RefSeq" id="XP_019807630.2"/>
    </source>
</evidence>
<evidence type="ECO:0000256" key="1">
    <source>
        <dbReference type="SAM" id="MobiDB-lite"/>
    </source>
</evidence>
<feature type="compositionally biased region" description="Polar residues" evidence="1">
    <location>
        <begin position="132"/>
        <end position="145"/>
    </location>
</feature>
<accession>A0A2U4CQL0</accession>
<organism evidence="2 3">
    <name type="scientific">Tursiops truncatus</name>
    <name type="common">Atlantic bottle-nosed dolphin</name>
    <name type="synonym">Delphinus truncatus</name>
    <dbReference type="NCBI Taxonomy" id="9739"/>
    <lineage>
        <taxon>Eukaryota</taxon>
        <taxon>Metazoa</taxon>
        <taxon>Chordata</taxon>
        <taxon>Craniata</taxon>
        <taxon>Vertebrata</taxon>
        <taxon>Euteleostomi</taxon>
        <taxon>Mammalia</taxon>
        <taxon>Eutheria</taxon>
        <taxon>Laurasiatheria</taxon>
        <taxon>Artiodactyla</taxon>
        <taxon>Whippomorpha</taxon>
        <taxon>Cetacea</taxon>
        <taxon>Odontoceti</taxon>
        <taxon>Delphinidae</taxon>
        <taxon>Tursiops</taxon>
    </lineage>
</organism>
<dbReference type="AlphaFoldDB" id="A0A2U4CQL0"/>